<reference evidence="4 5" key="1">
    <citation type="journal article" date="2019" name="Nat. Med.">
        <title>A library of human gut bacterial isolates paired with longitudinal multiomics data enables mechanistic microbiome research.</title>
        <authorList>
            <person name="Poyet M."/>
            <person name="Groussin M."/>
            <person name="Gibbons S.M."/>
            <person name="Avila-Pacheco J."/>
            <person name="Jiang X."/>
            <person name="Kearney S.M."/>
            <person name="Perrotta A.R."/>
            <person name="Berdy B."/>
            <person name="Zhao S."/>
            <person name="Lieberman T.D."/>
            <person name="Swanson P.K."/>
            <person name="Smith M."/>
            <person name="Roesemann S."/>
            <person name="Alexander J.E."/>
            <person name="Rich S.A."/>
            <person name="Livny J."/>
            <person name="Vlamakis H."/>
            <person name="Clish C."/>
            <person name="Bullock K."/>
            <person name="Deik A."/>
            <person name="Scott J."/>
            <person name="Pierce K.A."/>
            <person name="Xavier R.J."/>
            <person name="Alm E.J."/>
        </authorList>
    </citation>
    <scope>NUCLEOTIDE SEQUENCE [LARGE SCALE GENOMIC DNA]</scope>
    <source>
        <strain evidence="2 4">BIOML-A4</strain>
        <strain evidence="3 5">BIOML-A5</strain>
    </source>
</reference>
<keyword evidence="5" id="KW-1185">Reference proteome</keyword>
<dbReference type="OrthoDB" id="1651498at2"/>
<organism evidence="2 4">
    <name type="scientific">Holdemania massiliensis</name>
    <dbReference type="NCBI Taxonomy" id="1468449"/>
    <lineage>
        <taxon>Bacteria</taxon>
        <taxon>Bacillati</taxon>
        <taxon>Bacillota</taxon>
        <taxon>Erysipelotrichia</taxon>
        <taxon>Erysipelotrichales</taxon>
        <taxon>Erysipelotrichaceae</taxon>
        <taxon>Holdemania</taxon>
    </lineage>
</organism>
<keyword evidence="1" id="KW-0472">Membrane</keyword>
<feature type="transmembrane region" description="Helical" evidence="1">
    <location>
        <begin position="131"/>
        <end position="150"/>
    </location>
</feature>
<feature type="transmembrane region" description="Helical" evidence="1">
    <location>
        <begin position="49"/>
        <end position="70"/>
    </location>
</feature>
<evidence type="ECO:0000256" key="1">
    <source>
        <dbReference type="SAM" id="Phobius"/>
    </source>
</evidence>
<feature type="transmembrane region" description="Helical" evidence="1">
    <location>
        <begin position="90"/>
        <end position="111"/>
    </location>
</feature>
<evidence type="ECO:0000313" key="5">
    <source>
        <dbReference type="Proteomes" id="UP000480929"/>
    </source>
</evidence>
<name>A0A6N7S7F2_9FIRM</name>
<evidence type="ECO:0000313" key="4">
    <source>
        <dbReference type="Proteomes" id="UP000433575"/>
    </source>
</evidence>
<dbReference type="AlphaFoldDB" id="A0A6N7S7F2"/>
<dbReference type="Proteomes" id="UP000433575">
    <property type="component" value="Unassembled WGS sequence"/>
</dbReference>
<feature type="transmembrane region" description="Helical" evidence="1">
    <location>
        <begin position="264"/>
        <end position="281"/>
    </location>
</feature>
<feature type="transmembrane region" description="Helical" evidence="1">
    <location>
        <begin position="193"/>
        <end position="215"/>
    </location>
</feature>
<feature type="transmembrane region" description="Helical" evidence="1">
    <location>
        <begin position="222"/>
        <end position="244"/>
    </location>
</feature>
<gene>
    <name evidence="3" type="ORF">GKD88_10115</name>
    <name evidence="2" type="ORF">GKE08_10315</name>
</gene>
<sequence>MINKKYLIYLLKRDFRLVLCLLLFDGMMMPLLAVNFPDLLNPDASGFFNLIFSYLLVIIIILVQRQLGFVTKRAEKISLSQLPMTKRSLILTRLGAGVLIYLVPFLIAWVGMGISFVQSQNATGISLLQSLIILMGAMIIELSFCSFVFYRSRNHFQALFTILVWTLAPVFVVSALVAVMRATAIYWQQCDWFFNMLHDFATLTGFFAQAAKILILDSKIPAFSICLLLDGVVVIVSLGLLFRITENNSQNEHRTLTQTALFKLMPALTAAPLLVVSALTAAKPQEKFIFIVLSIVLYLLIQFISTAKIQFHRRMIGILFLEFLLIQGVTWSWRFTGGWGMTHAIEENSIFFINHYAGIGKKESYYMEFSVLKTATMSAESKRMLVEVQQQAEQRYRRQGLNGSTGFIQIVYRLQVDQIELVIPYYSDLVEPLLEELDAQRTEVHTMIRTENIYQNHYFGMDRFNIQIF</sequence>
<dbReference type="EMBL" id="WKPI01000017">
    <property type="protein sequence ID" value="MSC33474.1"/>
    <property type="molecule type" value="Genomic_DNA"/>
</dbReference>
<dbReference type="Proteomes" id="UP000480929">
    <property type="component" value="Unassembled WGS sequence"/>
</dbReference>
<dbReference type="EMBL" id="WKPJ01000015">
    <property type="protein sequence ID" value="MSA89719.1"/>
    <property type="molecule type" value="Genomic_DNA"/>
</dbReference>
<keyword evidence="1" id="KW-1133">Transmembrane helix</keyword>
<keyword evidence="1" id="KW-0812">Transmembrane</keyword>
<evidence type="ECO:0000313" key="2">
    <source>
        <dbReference type="EMBL" id="MSA89719.1"/>
    </source>
</evidence>
<proteinExistence type="predicted"/>
<feature type="transmembrane region" description="Helical" evidence="1">
    <location>
        <begin position="162"/>
        <end position="187"/>
    </location>
</feature>
<dbReference type="RefSeq" id="WP_154238945.1">
    <property type="nucleotide sequence ID" value="NZ_CALJPI010000064.1"/>
</dbReference>
<accession>A0A6N7S7F2</accession>
<comment type="caution">
    <text evidence="2">The sequence shown here is derived from an EMBL/GenBank/DDBJ whole genome shotgun (WGS) entry which is preliminary data.</text>
</comment>
<feature type="transmembrane region" description="Helical" evidence="1">
    <location>
        <begin position="288"/>
        <end position="309"/>
    </location>
</feature>
<evidence type="ECO:0000313" key="3">
    <source>
        <dbReference type="EMBL" id="MSC33474.1"/>
    </source>
</evidence>
<protein>
    <submittedName>
        <fullName evidence="2">Uncharacterized protein</fullName>
    </submittedName>
</protein>